<evidence type="ECO:0000256" key="2">
    <source>
        <dbReference type="ARBA" id="ARBA00022448"/>
    </source>
</evidence>
<keyword evidence="3" id="KW-1134">Transmembrane beta strand</keyword>
<dbReference type="InterPro" id="IPR039426">
    <property type="entry name" value="TonB-dep_rcpt-like"/>
</dbReference>
<evidence type="ECO:0000256" key="8">
    <source>
        <dbReference type="ARBA" id="ARBA00023170"/>
    </source>
</evidence>
<keyword evidence="5 11" id="KW-0732">Signal</keyword>
<evidence type="ECO:0000256" key="5">
    <source>
        <dbReference type="ARBA" id="ARBA00022729"/>
    </source>
</evidence>
<dbReference type="InterPro" id="IPR037066">
    <property type="entry name" value="Plug_dom_sf"/>
</dbReference>
<feature type="domain" description="TonB-dependent receptor-like beta-barrel" evidence="12">
    <location>
        <begin position="454"/>
        <end position="984"/>
    </location>
</feature>
<dbReference type="Pfam" id="PF07715">
    <property type="entry name" value="Plug"/>
    <property type="match status" value="1"/>
</dbReference>
<keyword evidence="6 10" id="KW-0798">TonB box</keyword>
<dbReference type="Gene3D" id="2.60.40.1120">
    <property type="entry name" value="Carboxypeptidase-like, regulatory domain"/>
    <property type="match status" value="1"/>
</dbReference>
<keyword evidence="8 14" id="KW-0675">Receptor</keyword>
<sequence>MRKLLLFVIFCTLTSTSFAQQKIALKDALDLISKGKNVKFTYEHQLIKNIKINFDVNEIQNHTTEYLLGKILKNTGITWNAVGKNYFTITKIREKEVANPNTRNAVSDVADGNNLVPQQNTANNFLSVNPAKKITIEGFVKEQKTGKPIAMATVQMKELGVSTMTDERGHYIFKDLIAGKATISVQFLTMVGKEKELHLTANNTYQANFDLDENILALKEVEVVASESKSGGATASIISQKAIEHLQATSLADVLQLLPGGLATNPDFSNVNKTAIRQINANNMGSLGTAVLINGAPVSNNANLQVLNPASSGANASFSTSTGSGTDLRQISADNIESIEVVRGVPSVEYGDLTNGAIIVKTKAGQTPFQLKARVNPTLNQLWFGKGFSLGKKAGNLNADIDYTKSFSDQRFAYDAYNRLTGSLLYSNTFFKDKPLFTSTSFSYAMNLDELKQDPDDAQTLTENRAKDNAFRFTSNGKWNLNQKFVRVLQYNISANYAVQKGYQQSLISNYIYPMSDAMNDTTKVGQYVPSEYLSKVWIEGKPFNLFAKITNSFYLKSGAFNHRFLMGGEWRTDANYGDGKSFDQSRPPRLSGNNSIRPFSYQDIPALNQLAFYVEDQVSGKLFNRDLQLQLGLRYDNVQPTQFLKSQIGTVLAPRINIGYQLTETLTIRGGYGITAKAPTLLYLYPQDAYFDLLNFNYYATNPAERLLIVTTRRFKSDNSDLKIATNNKAELGFDYTLFGSRQLRVTFYKEHIKNGYDFGSTLQSSTLIPVTNYVVASAPAGQPPTVIPGSSYNFFASYNQPTNNVDTKNKGIEFDLDLGRFEPIRTSFVLNGAWLNTQTINTGYYIVKRQNSGAEPSKVPIYDSGRGTENTRASSTLRIIHNIPQARLIVTLAAQTIWTDQNKYLSYQSIPIGYVQNSDGHVVWLTEAQRNSATIINDNELNLNIAQEYYKTEKWKPLWLFNLRLTKEIGRAMSFSFFANNVLMDRPLEESSRWAGQYSRRNPRLFFGTEISIKF</sequence>
<dbReference type="Gene3D" id="2.170.130.10">
    <property type="entry name" value="TonB-dependent receptor, plug domain"/>
    <property type="match status" value="1"/>
</dbReference>
<dbReference type="Pfam" id="PF13715">
    <property type="entry name" value="CarbopepD_reg_2"/>
    <property type="match status" value="1"/>
</dbReference>
<evidence type="ECO:0000313" key="15">
    <source>
        <dbReference type="Proteomes" id="UP001517247"/>
    </source>
</evidence>
<evidence type="ECO:0000256" key="1">
    <source>
        <dbReference type="ARBA" id="ARBA00004571"/>
    </source>
</evidence>
<dbReference type="PANTHER" id="PTHR30069:SF29">
    <property type="entry name" value="HEMOGLOBIN AND HEMOGLOBIN-HAPTOGLOBIN-BINDING PROTEIN 1-RELATED"/>
    <property type="match status" value="1"/>
</dbReference>
<gene>
    <name evidence="14" type="ORF">E6A44_019395</name>
</gene>
<evidence type="ECO:0000256" key="7">
    <source>
        <dbReference type="ARBA" id="ARBA00023136"/>
    </source>
</evidence>
<dbReference type="SUPFAM" id="SSF49464">
    <property type="entry name" value="Carboxypeptidase regulatory domain-like"/>
    <property type="match status" value="1"/>
</dbReference>
<name>A0ABW9JB07_9SPHI</name>
<dbReference type="InterPro" id="IPR036942">
    <property type="entry name" value="Beta-barrel_TonB_sf"/>
</dbReference>
<keyword evidence="9" id="KW-0998">Cell outer membrane</keyword>
<dbReference type="Gene3D" id="2.40.170.20">
    <property type="entry name" value="TonB-dependent receptor, beta-barrel domain"/>
    <property type="match status" value="1"/>
</dbReference>
<protein>
    <submittedName>
        <fullName evidence="14">TonB-dependent receptor</fullName>
    </submittedName>
</protein>
<comment type="subcellular location">
    <subcellularLocation>
        <location evidence="1">Cell outer membrane</location>
        <topology evidence="1">Multi-pass membrane protein</topology>
    </subcellularLocation>
</comment>
<feature type="signal peptide" evidence="11">
    <location>
        <begin position="1"/>
        <end position="19"/>
    </location>
</feature>
<dbReference type="InterPro" id="IPR008969">
    <property type="entry name" value="CarboxyPept-like_regulatory"/>
</dbReference>
<reference evidence="14 15" key="1">
    <citation type="submission" date="2024-12" db="EMBL/GenBank/DDBJ databases">
        <authorList>
            <person name="Hu S."/>
        </authorList>
    </citation>
    <scope>NUCLEOTIDE SEQUENCE [LARGE SCALE GENOMIC DNA]</scope>
    <source>
        <strain evidence="14 15">THG-T11</strain>
    </source>
</reference>
<evidence type="ECO:0000256" key="3">
    <source>
        <dbReference type="ARBA" id="ARBA00022452"/>
    </source>
</evidence>
<dbReference type="PANTHER" id="PTHR30069">
    <property type="entry name" value="TONB-DEPENDENT OUTER MEMBRANE RECEPTOR"/>
    <property type="match status" value="1"/>
</dbReference>
<proteinExistence type="inferred from homology"/>
<evidence type="ECO:0000259" key="13">
    <source>
        <dbReference type="Pfam" id="PF07715"/>
    </source>
</evidence>
<accession>A0ABW9JB07</accession>
<evidence type="ECO:0000256" key="4">
    <source>
        <dbReference type="ARBA" id="ARBA00022692"/>
    </source>
</evidence>
<keyword evidence="4" id="KW-0812">Transmembrane</keyword>
<dbReference type="InterPro" id="IPR012910">
    <property type="entry name" value="Plug_dom"/>
</dbReference>
<comment type="caution">
    <text evidence="14">The sequence shown here is derived from an EMBL/GenBank/DDBJ whole genome shotgun (WGS) entry which is preliminary data.</text>
</comment>
<keyword evidence="2" id="KW-0813">Transport</keyword>
<evidence type="ECO:0000259" key="12">
    <source>
        <dbReference type="Pfam" id="PF00593"/>
    </source>
</evidence>
<dbReference type="Proteomes" id="UP001517247">
    <property type="component" value="Unassembled WGS sequence"/>
</dbReference>
<feature type="domain" description="TonB-dependent receptor plug" evidence="13">
    <location>
        <begin position="233"/>
        <end position="353"/>
    </location>
</feature>
<dbReference type="InterPro" id="IPR000531">
    <property type="entry name" value="Beta-barrel_TonB"/>
</dbReference>
<evidence type="ECO:0000256" key="11">
    <source>
        <dbReference type="SAM" id="SignalP"/>
    </source>
</evidence>
<dbReference type="SUPFAM" id="SSF56935">
    <property type="entry name" value="Porins"/>
    <property type="match status" value="1"/>
</dbReference>
<dbReference type="Pfam" id="PF00593">
    <property type="entry name" value="TonB_dep_Rec_b-barrel"/>
    <property type="match status" value="1"/>
</dbReference>
<dbReference type="RefSeq" id="WP_138724836.1">
    <property type="nucleotide sequence ID" value="NZ_SSHJ02000010.1"/>
</dbReference>
<comment type="similarity">
    <text evidence="10">Belongs to the TonB-dependent receptor family.</text>
</comment>
<evidence type="ECO:0000313" key="14">
    <source>
        <dbReference type="EMBL" id="MFN0257758.1"/>
    </source>
</evidence>
<evidence type="ECO:0000256" key="9">
    <source>
        <dbReference type="ARBA" id="ARBA00023237"/>
    </source>
</evidence>
<organism evidence="14 15">
    <name type="scientific">Pedobacter ureilyticus</name>
    <dbReference type="NCBI Taxonomy" id="1393051"/>
    <lineage>
        <taxon>Bacteria</taxon>
        <taxon>Pseudomonadati</taxon>
        <taxon>Bacteroidota</taxon>
        <taxon>Sphingobacteriia</taxon>
        <taxon>Sphingobacteriales</taxon>
        <taxon>Sphingobacteriaceae</taxon>
        <taxon>Pedobacter</taxon>
    </lineage>
</organism>
<keyword evidence="7 10" id="KW-0472">Membrane</keyword>
<evidence type="ECO:0000256" key="10">
    <source>
        <dbReference type="RuleBase" id="RU003357"/>
    </source>
</evidence>
<feature type="chain" id="PRO_5046677979" evidence="11">
    <location>
        <begin position="20"/>
        <end position="1017"/>
    </location>
</feature>
<evidence type="ECO:0000256" key="6">
    <source>
        <dbReference type="ARBA" id="ARBA00023077"/>
    </source>
</evidence>
<keyword evidence="15" id="KW-1185">Reference proteome</keyword>
<dbReference type="EMBL" id="SSHJ02000010">
    <property type="protein sequence ID" value="MFN0257758.1"/>
    <property type="molecule type" value="Genomic_DNA"/>
</dbReference>